<comment type="pathway">
    <text evidence="15 16">Cofactor biosynthesis; adenosylcobalamin biosynthesis; precorrin-2 from uroporphyrinogen III: step 1/1.</text>
</comment>
<keyword evidence="8 16" id="KW-0560">Oxidoreductase</keyword>
<sequence>MDYLPLFHKLQGGRVLVVGGGEIALRKARLLADAGAALRVVAPEVDSQLAAMAREGGGEVLVRGYQAPDLDGCRLVIAATDDSALNAQVSAEAQARSLPVNVVDAPALCTVIFPAIVDRSPLVVAVSSGGDAPVLARLIRARLEAWIPSAYGELAGLAARFRHKVKALYPDVNQRRGFWETVFQGPIAERQLAGQGAEAERLLQAMVDGAPVQQGGEVYLVGAGPGDPDLLTFRALRLMQQADVVLYDRLVAPAIIDMCRRDAERIYVGKRRADHAVPQDKINRLLVDLARQGKRVLRLKGGDPFIFGRGGEEIEELADEGIPFQVVPGITAASGCSAYGGIPLTHRDYAQSVRFVTGHLKDGTSNLPWNDLVAPAQTLVFYMGLVGLPTICAELIRHGRAASTPAALVQQGTTRNQRVFTGTLADLPALVARHEVHAPTLVIVGEVVRLREKLAWFEGAQDA</sequence>
<comment type="pathway">
    <text evidence="16">Porphyrin-containing compound metabolism; siroheme biosynthesis; siroheme from sirohydrochlorin: step 1/1.</text>
</comment>
<dbReference type="Gene3D" id="3.40.1010.10">
    <property type="entry name" value="Cobalt-precorrin-4 Transmethylase, Domain 1"/>
    <property type="match status" value="1"/>
</dbReference>
<dbReference type="GO" id="GO:0009236">
    <property type="term" value="P:cobalamin biosynthetic process"/>
    <property type="evidence" value="ECO:0007669"/>
    <property type="project" value="UniProtKB-UniRule"/>
</dbReference>
<dbReference type="PROSITE" id="PS00840">
    <property type="entry name" value="SUMT_2"/>
    <property type="match status" value="1"/>
</dbReference>
<dbReference type="SUPFAM" id="SSF75615">
    <property type="entry name" value="Siroheme synthase middle domains-like"/>
    <property type="match status" value="1"/>
</dbReference>
<comment type="similarity">
    <text evidence="2 18">Belongs to the precorrin methyltransferase family.</text>
</comment>
<keyword evidence="12 16" id="KW-0511">Multifunctional enzyme</keyword>
<dbReference type="PANTHER" id="PTHR45790:SF1">
    <property type="entry name" value="SIROHEME SYNTHASE"/>
    <property type="match status" value="1"/>
</dbReference>
<accession>A0AAJ5MHI3</accession>
<dbReference type="InterPro" id="IPR012409">
    <property type="entry name" value="Sirohaem_synth"/>
</dbReference>
<feature type="binding site" evidence="16">
    <location>
        <begin position="43"/>
        <end position="44"/>
    </location>
    <ligand>
        <name>NAD(+)</name>
        <dbReference type="ChEBI" id="CHEBI:57540"/>
    </ligand>
</feature>
<feature type="binding site" evidence="16">
    <location>
        <position position="306"/>
    </location>
    <ligand>
        <name>S-adenosyl-L-methionine</name>
        <dbReference type="ChEBI" id="CHEBI:59789"/>
    </ligand>
</feature>
<feature type="domain" description="Siroheme synthase central" evidence="21">
    <location>
        <begin position="120"/>
        <end position="145"/>
    </location>
</feature>
<dbReference type="SUPFAM" id="SSF51735">
    <property type="entry name" value="NAD(P)-binding Rossmann-fold domains"/>
    <property type="match status" value="1"/>
</dbReference>
<dbReference type="GO" id="GO:0019354">
    <property type="term" value="P:siroheme biosynthetic process"/>
    <property type="evidence" value="ECO:0007669"/>
    <property type="project" value="UniProtKB-UniRule"/>
</dbReference>
<feature type="modified residue" description="Phosphoserine" evidence="16">
    <location>
        <position position="128"/>
    </location>
</feature>
<evidence type="ECO:0000313" key="23">
    <source>
        <dbReference type="Proteomes" id="UP001209279"/>
    </source>
</evidence>
<dbReference type="InterPro" id="IPR006366">
    <property type="entry name" value="CobA/CysG_C"/>
</dbReference>
<comment type="function">
    <text evidence="16">Multifunctional enzyme that catalyzes the SAM-dependent methylations of uroporphyrinogen III at position C-2 and C-7 to form precorrin-2 via precorrin-1. Then it catalyzes the NAD-dependent ring dehydrogenation of precorrin-2 to yield sirohydrochlorin. Finally, it catalyzes the ferrochelation of sirohydrochlorin to yield siroheme.</text>
</comment>
<dbReference type="GO" id="GO:0051266">
    <property type="term" value="F:sirohydrochlorin ferrochelatase activity"/>
    <property type="evidence" value="ECO:0007669"/>
    <property type="project" value="UniProtKB-EC"/>
</dbReference>
<feature type="binding site" evidence="16">
    <location>
        <begin position="301"/>
        <end position="303"/>
    </location>
    <ligand>
        <name>S-adenosyl-L-methionine</name>
        <dbReference type="ChEBI" id="CHEBI:59789"/>
    </ligand>
</feature>
<feature type="domain" description="Tetrapyrrole methylase" evidence="19">
    <location>
        <begin position="218"/>
        <end position="427"/>
    </location>
</feature>
<evidence type="ECO:0000256" key="4">
    <source>
        <dbReference type="ARBA" id="ARBA00022573"/>
    </source>
</evidence>
<evidence type="ECO:0000256" key="2">
    <source>
        <dbReference type="ARBA" id="ARBA00005879"/>
    </source>
</evidence>
<evidence type="ECO:0000256" key="5">
    <source>
        <dbReference type="ARBA" id="ARBA00022603"/>
    </source>
</evidence>
<dbReference type="Proteomes" id="UP001209279">
    <property type="component" value="Chromosome"/>
</dbReference>
<comment type="similarity">
    <text evidence="16">In the N-terminal section; belongs to the precorrin-2 dehydrogenase / sirohydrochlorin ferrochelatase family.</text>
</comment>
<dbReference type="NCBIfam" id="NF007922">
    <property type="entry name" value="PRK10637.1"/>
    <property type="match status" value="1"/>
</dbReference>
<feature type="binding site" evidence="16">
    <location>
        <position position="412"/>
    </location>
    <ligand>
        <name>S-adenosyl-L-methionine</name>
        <dbReference type="ChEBI" id="CHEBI:59789"/>
    </ligand>
</feature>
<comment type="pathway">
    <text evidence="1 16">Porphyrin-containing compound metabolism; siroheme biosynthesis; sirohydrochlorin from precorrin-2: step 1/1.</text>
</comment>
<dbReference type="PIRSF" id="PIRSF036426">
    <property type="entry name" value="Sirohaem_synth"/>
    <property type="match status" value="1"/>
</dbReference>
<dbReference type="Pfam" id="PF13241">
    <property type="entry name" value="NAD_binding_7"/>
    <property type="match status" value="1"/>
</dbReference>
<feature type="binding site" evidence="16">
    <location>
        <begin position="331"/>
        <end position="332"/>
    </location>
    <ligand>
        <name>S-adenosyl-L-methionine</name>
        <dbReference type="ChEBI" id="CHEBI:59789"/>
    </ligand>
</feature>
<comment type="catalytic activity">
    <reaction evidence="16">
        <text>uroporphyrinogen III + 2 S-adenosyl-L-methionine = precorrin-2 + 2 S-adenosyl-L-homocysteine + H(+)</text>
        <dbReference type="Rhea" id="RHEA:32459"/>
        <dbReference type="ChEBI" id="CHEBI:15378"/>
        <dbReference type="ChEBI" id="CHEBI:57308"/>
        <dbReference type="ChEBI" id="CHEBI:57856"/>
        <dbReference type="ChEBI" id="CHEBI:58827"/>
        <dbReference type="ChEBI" id="CHEBI:59789"/>
        <dbReference type="EC" id="2.1.1.107"/>
    </reaction>
</comment>
<comment type="pathway">
    <text evidence="13 16">Porphyrin-containing compound metabolism; siroheme biosynthesis; precorrin-2 from uroporphyrinogen III: step 1/1.</text>
</comment>
<dbReference type="FunFam" id="3.30.950.10:FF:000001">
    <property type="entry name" value="Siroheme synthase"/>
    <property type="match status" value="1"/>
</dbReference>
<feature type="binding site" evidence="16">
    <location>
        <position position="383"/>
    </location>
    <ligand>
        <name>S-adenosyl-L-methionine</name>
        <dbReference type="ChEBI" id="CHEBI:59789"/>
    </ligand>
</feature>
<dbReference type="InterPro" id="IPR036291">
    <property type="entry name" value="NAD(P)-bd_dom_sf"/>
</dbReference>
<dbReference type="EMBL" id="CP083803">
    <property type="protein sequence ID" value="UXZ44418.1"/>
    <property type="molecule type" value="Genomic_DNA"/>
</dbReference>
<dbReference type="InterPro" id="IPR014776">
    <property type="entry name" value="4pyrrole_Mease_sub2"/>
</dbReference>
<comment type="catalytic activity">
    <reaction evidence="16">
        <text>siroheme + 2 H(+) = sirohydrochlorin + Fe(2+)</text>
        <dbReference type="Rhea" id="RHEA:24360"/>
        <dbReference type="ChEBI" id="CHEBI:15378"/>
        <dbReference type="ChEBI" id="CHEBI:29033"/>
        <dbReference type="ChEBI" id="CHEBI:58351"/>
        <dbReference type="ChEBI" id="CHEBI:60052"/>
        <dbReference type="EC" id="4.99.1.4"/>
    </reaction>
</comment>
<protein>
    <recommendedName>
        <fullName evidence="16">Siroheme synthase</fullName>
    </recommendedName>
    <domain>
        <recommendedName>
            <fullName evidence="16">Uroporphyrinogen-III C-methyltransferase</fullName>
            <shortName evidence="16">Urogen III methylase</shortName>
            <ecNumber evidence="16">2.1.1.107</ecNumber>
        </recommendedName>
        <alternativeName>
            <fullName evidence="16">SUMT</fullName>
        </alternativeName>
        <alternativeName>
            <fullName evidence="16">Uroporphyrinogen III methylase</fullName>
            <shortName evidence="16">UROM</shortName>
        </alternativeName>
    </domain>
    <domain>
        <recommendedName>
            <fullName evidence="16">Precorrin-2 dehydrogenase</fullName>
            <ecNumber evidence="16">1.3.1.76</ecNumber>
        </recommendedName>
    </domain>
    <domain>
        <recommendedName>
            <fullName evidence="16">Sirohydrochlorin ferrochelatase</fullName>
            <ecNumber evidence="16">4.99.1.4</ecNumber>
        </recommendedName>
    </domain>
</protein>
<dbReference type="FunFam" id="3.30.160.110:FF:000001">
    <property type="entry name" value="Siroheme synthase"/>
    <property type="match status" value="1"/>
</dbReference>
<dbReference type="AlphaFoldDB" id="A0AAJ5MHI3"/>
<dbReference type="GO" id="GO:0032259">
    <property type="term" value="P:methylation"/>
    <property type="evidence" value="ECO:0007669"/>
    <property type="project" value="UniProtKB-KW"/>
</dbReference>
<evidence type="ECO:0000256" key="1">
    <source>
        <dbReference type="ARBA" id="ARBA00005010"/>
    </source>
</evidence>
<dbReference type="InterPro" id="IPR003043">
    <property type="entry name" value="Uropor_MeTrfase_CS"/>
</dbReference>
<dbReference type="EC" id="4.99.1.4" evidence="16"/>
<evidence type="ECO:0000256" key="18">
    <source>
        <dbReference type="RuleBase" id="RU003960"/>
    </source>
</evidence>
<dbReference type="GO" id="GO:0004851">
    <property type="term" value="F:uroporphyrin-III C-methyltransferase activity"/>
    <property type="evidence" value="ECO:0007669"/>
    <property type="project" value="UniProtKB-UniRule"/>
</dbReference>
<dbReference type="InterPro" id="IPR014777">
    <property type="entry name" value="4pyrrole_Mease_sub1"/>
</dbReference>
<evidence type="ECO:0000256" key="16">
    <source>
        <dbReference type="HAMAP-Rule" id="MF_01646"/>
    </source>
</evidence>
<comment type="pathway">
    <text evidence="16">Cofactor biosynthesis; adenosylcobalamin biosynthesis; sirohydrochlorin from precorrin-2: step 1/1.</text>
</comment>
<evidence type="ECO:0000256" key="9">
    <source>
        <dbReference type="ARBA" id="ARBA00023027"/>
    </source>
</evidence>
<dbReference type="NCBIfam" id="TIGR01469">
    <property type="entry name" value="cobA_cysG_Cterm"/>
    <property type="match status" value="1"/>
</dbReference>
<feature type="domain" description="Sirohaem synthase dimerisation" evidence="20">
    <location>
        <begin position="150"/>
        <end position="206"/>
    </location>
</feature>
<keyword evidence="3 16" id="KW-0597">Phosphoprotein</keyword>
<dbReference type="NCBIfam" id="NF004790">
    <property type="entry name" value="PRK06136.1"/>
    <property type="match status" value="1"/>
</dbReference>
<dbReference type="InterPro" id="IPR000878">
    <property type="entry name" value="4pyrrol_Mease"/>
</dbReference>
<evidence type="ECO:0000256" key="15">
    <source>
        <dbReference type="ARBA" id="ARBA00060548"/>
    </source>
</evidence>
<dbReference type="PANTHER" id="PTHR45790">
    <property type="entry name" value="SIROHEME SYNTHASE-RELATED"/>
    <property type="match status" value="1"/>
</dbReference>
<dbReference type="InterPro" id="IPR035996">
    <property type="entry name" value="4pyrrol_Methylase_sf"/>
</dbReference>
<keyword evidence="4 16" id="KW-0169">Cobalamin biosynthesis</keyword>
<evidence type="ECO:0000256" key="14">
    <source>
        <dbReference type="ARBA" id="ARBA00047561"/>
    </source>
</evidence>
<reference evidence="22" key="1">
    <citation type="submission" date="2021-08" db="EMBL/GenBank/DDBJ databases">
        <authorList>
            <person name="Yaryura P.M."/>
            <person name="Bianco M.I."/>
            <person name="Morais C."/>
            <person name="Setubal J.C."/>
        </authorList>
    </citation>
    <scope>NUCLEOTIDE SEQUENCE</scope>
    <source>
        <strain evidence="22">AP1</strain>
    </source>
</reference>
<evidence type="ECO:0000256" key="7">
    <source>
        <dbReference type="ARBA" id="ARBA00022691"/>
    </source>
</evidence>
<dbReference type="GO" id="GO:0051287">
    <property type="term" value="F:NAD binding"/>
    <property type="evidence" value="ECO:0007669"/>
    <property type="project" value="InterPro"/>
</dbReference>
<dbReference type="HAMAP" id="MF_01646">
    <property type="entry name" value="Siroheme_synth"/>
    <property type="match status" value="1"/>
</dbReference>
<dbReference type="FunFam" id="3.40.1010.10:FF:000001">
    <property type="entry name" value="Siroheme synthase"/>
    <property type="match status" value="1"/>
</dbReference>
<name>A0AAJ5MHI3_9PSED</name>
<keyword evidence="11 16" id="KW-0627">Porphyrin biosynthesis</keyword>
<evidence type="ECO:0000256" key="3">
    <source>
        <dbReference type="ARBA" id="ARBA00022553"/>
    </source>
</evidence>
<keyword evidence="5 16" id="KW-0489">Methyltransferase</keyword>
<evidence type="ECO:0000256" key="10">
    <source>
        <dbReference type="ARBA" id="ARBA00023239"/>
    </source>
</evidence>
<dbReference type="InterPro" id="IPR028281">
    <property type="entry name" value="Sirohaem_synthase_central"/>
</dbReference>
<dbReference type="Pfam" id="PF14824">
    <property type="entry name" value="Sirohm_synth_M"/>
    <property type="match status" value="1"/>
</dbReference>
<dbReference type="EC" id="1.3.1.76" evidence="16"/>
<evidence type="ECO:0000256" key="17">
    <source>
        <dbReference type="PIRSR" id="PIRSR036426-1"/>
    </source>
</evidence>
<dbReference type="EC" id="2.1.1.107" evidence="16"/>
<dbReference type="Gene3D" id="1.10.8.210">
    <property type="entry name" value="Sirohaem synthase, dimerisation domain"/>
    <property type="match status" value="1"/>
</dbReference>
<feature type="active site" description="Proton donor" evidence="16 17">
    <location>
        <position position="270"/>
    </location>
</feature>
<evidence type="ECO:0000313" key="22">
    <source>
        <dbReference type="EMBL" id="UXZ44418.1"/>
    </source>
</evidence>
<keyword evidence="9 16" id="KW-0520">NAD</keyword>
<dbReference type="Gene3D" id="3.40.50.720">
    <property type="entry name" value="NAD(P)-binding Rossmann-like Domain"/>
    <property type="match status" value="1"/>
</dbReference>
<dbReference type="CDD" id="cd11642">
    <property type="entry name" value="SUMT"/>
    <property type="match status" value="1"/>
</dbReference>
<dbReference type="InterPro" id="IPR037115">
    <property type="entry name" value="Sirohaem_synt_dimer_dom_sf"/>
</dbReference>
<feature type="binding site" evidence="16">
    <location>
        <position position="225"/>
    </location>
    <ligand>
        <name>S-adenosyl-L-methionine</name>
        <dbReference type="ChEBI" id="CHEBI:59789"/>
    </ligand>
</feature>
<evidence type="ECO:0000259" key="19">
    <source>
        <dbReference type="Pfam" id="PF00590"/>
    </source>
</evidence>
<comment type="catalytic activity">
    <reaction evidence="14 16">
        <text>precorrin-2 + NAD(+) = sirohydrochlorin + NADH + 2 H(+)</text>
        <dbReference type="Rhea" id="RHEA:15613"/>
        <dbReference type="ChEBI" id="CHEBI:15378"/>
        <dbReference type="ChEBI" id="CHEBI:57540"/>
        <dbReference type="ChEBI" id="CHEBI:57945"/>
        <dbReference type="ChEBI" id="CHEBI:58351"/>
        <dbReference type="ChEBI" id="CHEBI:58827"/>
        <dbReference type="EC" id="1.3.1.76"/>
    </reaction>
</comment>
<dbReference type="SUPFAM" id="SSF53790">
    <property type="entry name" value="Tetrapyrrole methylase"/>
    <property type="match status" value="1"/>
</dbReference>
<dbReference type="RefSeq" id="WP_110605583.1">
    <property type="nucleotide sequence ID" value="NZ_CP083803.1"/>
</dbReference>
<gene>
    <name evidence="16 22" type="primary">cysG</name>
    <name evidence="22" type="ORF">K7K07_20430</name>
</gene>
<proteinExistence type="inferred from homology"/>
<comment type="similarity">
    <text evidence="16">In the C-terminal section; belongs to the precorrin methyltransferase family.</text>
</comment>
<evidence type="ECO:0000256" key="8">
    <source>
        <dbReference type="ARBA" id="ARBA00023002"/>
    </source>
</evidence>
<feature type="region of interest" description="Precorrin-2 dehydrogenase / sirohydrochlorin ferrochelatase" evidence="16">
    <location>
        <begin position="1"/>
        <end position="203"/>
    </location>
</feature>
<dbReference type="GO" id="GO:0043115">
    <property type="term" value="F:precorrin-2 dehydrogenase activity"/>
    <property type="evidence" value="ECO:0007669"/>
    <property type="project" value="UniProtKB-UniRule"/>
</dbReference>
<dbReference type="Gene3D" id="3.30.950.10">
    <property type="entry name" value="Methyltransferase, Cobalt-precorrin-4 Transmethylase, Domain 2"/>
    <property type="match status" value="1"/>
</dbReference>
<evidence type="ECO:0000256" key="12">
    <source>
        <dbReference type="ARBA" id="ARBA00023268"/>
    </source>
</evidence>
<feature type="active site" description="Proton acceptor" evidence="16 17">
    <location>
        <position position="248"/>
    </location>
</feature>
<feature type="binding site" evidence="16">
    <location>
        <begin position="22"/>
        <end position="23"/>
    </location>
    <ligand>
        <name>NAD(+)</name>
        <dbReference type="ChEBI" id="CHEBI:57540"/>
    </ligand>
</feature>
<dbReference type="Pfam" id="PF10414">
    <property type="entry name" value="CysG_dimeriser"/>
    <property type="match status" value="1"/>
</dbReference>
<keyword evidence="6 16" id="KW-0808">Transferase</keyword>
<dbReference type="InterPro" id="IPR050161">
    <property type="entry name" value="Siro_Cobalamin_biosynth"/>
</dbReference>
<evidence type="ECO:0000256" key="6">
    <source>
        <dbReference type="ARBA" id="ARBA00022679"/>
    </source>
</evidence>
<keyword evidence="7 16" id="KW-0949">S-adenosyl-L-methionine</keyword>
<evidence type="ECO:0000259" key="21">
    <source>
        <dbReference type="Pfam" id="PF14824"/>
    </source>
</evidence>
<dbReference type="InterPro" id="IPR006367">
    <property type="entry name" value="Sirohaem_synthase_N"/>
</dbReference>
<dbReference type="InterPro" id="IPR019478">
    <property type="entry name" value="Sirohaem_synthase_dimer_dom"/>
</dbReference>
<evidence type="ECO:0000259" key="20">
    <source>
        <dbReference type="Pfam" id="PF10414"/>
    </source>
</evidence>
<feature type="region of interest" description="Uroporphyrinogen-III C-methyltransferase" evidence="16">
    <location>
        <begin position="216"/>
        <end position="463"/>
    </location>
</feature>
<dbReference type="Pfam" id="PF00590">
    <property type="entry name" value="TP_methylase"/>
    <property type="match status" value="1"/>
</dbReference>
<evidence type="ECO:0000256" key="13">
    <source>
        <dbReference type="ARBA" id="ARBA00025705"/>
    </source>
</evidence>
<dbReference type="Gene3D" id="3.30.160.110">
    <property type="entry name" value="Siroheme synthase, domain 2"/>
    <property type="match status" value="1"/>
</dbReference>
<evidence type="ECO:0000256" key="11">
    <source>
        <dbReference type="ARBA" id="ARBA00023244"/>
    </source>
</evidence>
<dbReference type="NCBIfam" id="TIGR01470">
    <property type="entry name" value="cysG_Nterm"/>
    <property type="match status" value="1"/>
</dbReference>
<organism evidence="22 23">
    <name type="scientific">Pseudomonas soli</name>
    <dbReference type="NCBI Taxonomy" id="1306993"/>
    <lineage>
        <taxon>Bacteria</taxon>
        <taxon>Pseudomonadati</taxon>
        <taxon>Pseudomonadota</taxon>
        <taxon>Gammaproteobacteria</taxon>
        <taxon>Pseudomonadales</taxon>
        <taxon>Pseudomonadaceae</taxon>
        <taxon>Pseudomonas</taxon>
    </lineage>
</organism>
<keyword evidence="10 16" id="KW-0456">Lyase</keyword>